<feature type="compositionally biased region" description="Basic and acidic residues" evidence="4">
    <location>
        <begin position="1"/>
        <end position="14"/>
    </location>
</feature>
<dbReference type="EMBL" id="MAVT02002325">
    <property type="protein sequence ID" value="POS69408.1"/>
    <property type="molecule type" value="Genomic_DNA"/>
</dbReference>
<evidence type="ECO:0000256" key="1">
    <source>
        <dbReference type="ARBA" id="ARBA00008861"/>
    </source>
</evidence>
<dbReference type="Proteomes" id="UP000094444">
    <property type="component" value="Unassembled WGS sequence"/>
</dbReference>
<feature type="region of interest" description="Disordered" evidence="4">
    <location>
        <begin position="1"/>
        <end position="38"/>
    </location>
</feature>
<keyword evidence="2" id="KW-0808">Transferase</keyword>
<evidence type="ECO:0000259" key="5">
    <source>
        <dbReference type="Pfam" id="PF06094"/>
    </source>
</evidence>
<dbReference type="InterPro" id="IPR009288">
    <property type="entry name" value="AIG2-like_dom"/>
</dbReference>
<reference evidence="6" key="1">
    <citation type="submission" date="2017-09" db="EMBL/GenBank/DDBJ databases">
        <title>Polyketide synthases of a Diaporthe helianthi virulent isolate.</title>
        <authorList>
            <person name="Baroncelli R."/>
        </authorList>
    </citation>
    <scope>NUCLEOTIDE SEQUENCE [LARGE SCALE GENOMIC DNA]</scope>
    <source>
        <strain evidence="6">7/96</strain>
    </source>
</reference>
<evidence type="ECO:0000313" key="6">
    <source>
        <dbReference type="EMBL" id="POS69408.1"/>
    </source>
</evidence>
<comment type="caution">
    <text evidence="6">The sequence shown here is derived from an EMBL/GenBank/DDBJ whole genome shotgun (WGS) entry which is preliminary data.</text>
</comment>
<gene>
    <name evidence="6" type="ORF">DHEL01_v212199</name>
</gene>
<comment type="similarity">
    <text evidence="1">Belongs to the gamma-glutamylcyclotransferase family.</text>
</comment>
<evidence type="ECO:0000256" key="2">
    <source>
        <dbReference type="ARBA" id="ARBA00022679"/>
    </source>
</evidence>
<protein>
    <recommendedName>
        <fullName evidence="3">Putative gamma-glutamylcyclotransferase</fullName>
    </recommendedName>
</protein>
<sequence length="223" mass="25037">MEGDERLPLVERGPENNNRGDAAPAISTEAIQKEADPPKERLRGFAARYASYLKYQAEHPEYDLEAERARMKEEAKAAWVKQRQGKETYFFYGTLMDPGIVQDILGLEAIPVMRPAVLRNRGHLMMWGPFPALLADQRPRVEVKGMAYEIEGAATKDRLAAYEGSNYTEITSLINFVRDDGSLEKGIFGRVFKWVGSEDDLKSGTFDLEVYKAAKAELEAGEA</sequence>
<organism evidence="6 7">
    <name type="scientific">Diaporthe helianthi</name>
    <dbReference type="NCBI Taxonomy" id="158607"/>
    <lineage>
        <taxon>Eukaryota</taxon>
        <taxon>Fungi</taxon>
        <taxon>Dikarya</taxon>
        <taxon>Ascomycota</taxon>
        <taxon>Pezizomycotina</taxon>
        <taxon>Sordariomycetes</taxon>
        <taxon>Sordariomycetidae</taxon>
        <taxon>Diaporthales</taxon>
        <taxon>Diaporthaceae</taxon>
        <taxon>Diaporthe</taxon>
    </lineage>
</organism>
<dbReference type="Gene3D" id="3.10.490.10">
    <property type="entry name" value="Gamma-glutamyl cyclotransferase-like"/>
    <property type="match status" value="1"/>
</dbReference>
<dbReference type="InParanoid" id="A0A2P5HGM8"/>
<dbReference type="AlphaFoldDB" id="A0A2P5HGM8"/>
<dbReference type="OrthoDB" id="3262926at2759"/>
<feature type="domain" description="Gamma-glutamylcyclotransferase AIG2-like" evidence="5">
    <location>
        <begin position="89"/>
        <end position="181"/>
    </location>
</feature>
<evidence type="ECO:0000256" key="3">
    <source>
        <dbReference type="ARBA" id="ARBA00030602"/>
    </source>
</evidence>
<accession>A0A2P5HGM8</accession>
<keyword evidence="7" id="KW-1185">Reference proteome</keyword>
<dbReference type="PANTHER" id="PTHR31544:SF4">
    <property type="entry name" value="GAMMA-GLUTAMYLCYCLOTRANSFERASE-RELATED"/>
    <property type="match status" value="1"/>
</dbReference>
<dbReference type="Pfam" id="PF06094">
    <property type="entry name" value="GGACT"/>
    <property type="match status" value="1"/>
</dbReference>
<dbReference type="InterPro" id="IPR013024">
    <property type="entry name" value="GGCT-like"/>
</dbReference>
<dbReference type="CDD" id="cd06661">
    <property type="entry name" value="GGCT_like"/>
    <property type="match status" value="1"/>
</dbReference>
<dbReference type="InterPro" id="IPR036568">
    <property type="entry name" value="GGCT-like_sf"/>
</dbReference>
<proteinExistence type="inferred from homology"/>
<dbReference type="SUPFAM" id="SSF110857">
    <property type="entry name" value="Gamma-glutamyl cyclotransferase-like"/>
    <property type="match status" value="1"/>
</dbReference>
<dbReference type="PANTHER" id="PTHR31544">
    <property type="entry name" value="AIG2-LIKE PROTEIN D"/>
    <property type="match status" value="1"/>
</dbReference>
<evidence type="ECO:0000256" key="4">
    <source>
        <dbReference type="SAM" id="MobiDB-lite"/>
    </source>
</evidence>
<dbReference type="InterPro" id="IPR045038">
    <property type="entry name" value="AIG2-like"/>
</dbReference>
<dbReference type="GO" id="GO:0016740">
    <property type="term" value="F:transferase activity"/>
    <property type="evidence" value="ECO:0007669"/>
    <property type="project" value="UniProtKB-KW"/>
</dbReference>
<name>A0A2P5HGM8_DIAHE</name>
<evidence type="ECO:0000313" key="7">
    <source>
        <dbReference type="Proteomes" id="UP000094444"/>
    </source>
</evidence>